<name>A0A344TP45_9BACT</name>
<evidence type="ECO:0000313" key="3">
    <source>
        <dbReference type="Proteomes" id="UP000251993"/>
    </source>
</evidence>
<accession>A0A344TP45</accession>
<evidence type="ECO:0000256" key="1">
    <source>
        <dbReference type="ARBA" id="ARBA00022801"/>
    </source>
</evidence>
<dbReference type="SUPFAM" id="SSF53474">
    <property type="entry name" value="alpha/beta-Hydrolases"/>
    <property type="match status" value="1"/>
</dbReference>
<dbReference type="InterPro" id="IPR050261">
    <property type="entry name" value="FrsA_esterase"/>
</dbReference>
<dbReference type="Gene3D" id="1.20.1440.110">
    <property type="entry name" value="acylaminoacyl peptidase"/>
    <property type="match status" value="1"/>
</dbReference>
<sequence>MWHYFPGQYMPSYQVNRALTQAHYGGGEFAEILEVASEIDPADRESFNRAWVKMGDKVYEIAENYAKAGHSVSARRTYLRAFNYLRTAEFFMTLRDERKIPYYLKCRDAFIKAIHLFDEKPLQMEIPFEAGQANLSFLPAYLFKPTGVKNPPVVVMFGGLDSLAEELYFGIAQHLNERGIAMMAVDGPGQGAALRLNHIHTRYDYNVPGTAVLEYIIENLKDEVDTERVGIGAVSMGGYMAARCAAFEPRFKVCMIFGAVWSYYDIWKNRPDNHPLAEIVQHIVGAENMTEAREKLKNFTLEGVAEKITMPTYILHGEDDRQNFVENAYKVNEVLTCEHVMEIVPKEESGSAHCSVDDFTKTFNMYDWIAEKIKA</sequence>
<dbReference type="Gene3D" id="3.40.50.1820">
    <property type="entry name" value="alpha/beta hydrolase"/>
    <property type="match status" value="1"/>
</dbReference>
<keyword evidence="1" id="KW-0378">Hydrolase</keyword>
<evidence type="ECO:0000313" key="2">
    <source>
        <dbReference type="EMBL" id="AXE20416.1"/>
    </source>
</evidence>
<reference evidence="2 3" key="1">
    <citation type="submission" date="2018-07" db="EMBL/GenBank/DDBJ databases">
        <title>Genome sequencing of Runella.</title>
        <authorList>
            <person name="Baek M.-G."/>
            <person name="Yi H."/>
        </authorList>
    </citation>
    <scope>NUCLEOTIDE SEQUENCE [LARGE SCALE GENOMIC DNA]</scope>
    <source>
        <strain evidence="2 3">HYN0085</strain>
    </source>
</reference>
<proteinExistence type="predicted"/>
<dbReference type="InterPro" id="IPR010520">
    <property type="entry name" value="FrsA-like"/>
</dbReference>
<dbReference type="InterPro" id="IPR029058">
    <property type="entry name" value="AB_hydrolase_fold"/>
</dbReference>
<protein>
    <recommendedName>
        <fullName evidence="4">Alpha/beta hydrolase</fullName>
    </recommendedName>
</protein>
<dbReference type="GO" id="GO:0016787">
    <property type="term" value="F:hydrolase activity"/>
    <property type="evidence" value="ECO:0007669"/>
    <property type="project" value="UniProtKB-KW"/>
</dbReference>
<gene>
    <name evidence="2" type="ORF">DR864_23065</name>
</gene>
<dbReference type="KEGG" id="run:DR864_23065"/>
<dbReference type="Proteomes" id="UP000251993">
    <property type="component" value="Chromosome"/>
</dbReference>
<dbReference type="AlphaFoldDB" id="A0A344TP45"/>
<dbReference type="PANTHER" id="PTHR22946">
    <property type="entry name" value="DIENELACTONE HYDROLASE DOMAIN-CONTAINING PROTEIN-RELATED"/>
    <property type="match status" value="1"/>
</dbReference>
<dbReference type="Pfam" id="PF06500">
    <property type="entry name" value="FrsA-like"/>
    <property type="match status" value="1"/>
</dbReference>
<keyword evidence="3" id="KW-1185">Reference proteome</keyword>
<evidence type="ECO:0008006" key="4">
    <source>
        <dbReference type="Google" id="ProtNLM"/>
    </source>
</evidence>
<dbReference type="EMBL" id="CP030850">
    <property type="protein sequence ID" value="AXE20416.1"/>
    <property type="molecule type" value="Genomic_DNA"/>
</dbReference>
<dbReference type="PANTHER" id="PTHR22946:SF12">
    <property type="entry name" value="CONIDIAL PIGMENT BIOSYNTHESIS PROTEIN AYG1 (AFU_ORTHOLOGUE AFUA_2G17550)"/>
    <property type="match status" value="1"/>
</dbReference>
<organism evidence="2 3">
    <name type="scientific">Runella rosea</name>
    <dbReference type="NCBI Taxonomy" id="2259595"/>
    <lineage>
        <taxon>Bacteria</taxon>
        <taxon>Pseudomonadati</taxon>
        <taxon>Bacteroidota</taxon>
        <taxon>Cytophagia</taxon>
        <taxon>Cytophagales</taxon>
        <taxon>Spirosomataceae</taxon>
        <taxon>Runella</taxon>
    </lineage>
</organism>
<dbReference type="OrthoDB" id="9812921at2"/>